<gene>
    <name evidence="2" type="ORF">Ddye_005302</name>
</gene>
<protein>
    <submittedName>
        <fullName evidence="2">Uncharacterized protein</fullName>
    </submittedName>
</protein>
<feature type="region of interest" description="Disordered" evidence="1">
    <location>
        <begin position="1"/>
        <end position="74"/>
    </location>
</feature>
<name>A0AAD9XG11_9ROSI</name>
<dbReference type="EMBL" id="JANJYI010000002">
    <property type="protein sequence ID" value="KAK2658769.1"/>
    <property type="molecule type" value="Genomic_DNA"/>
</dbReference>
<feature type="compositionally biased region" description="Gly residues" evidence="1">
    <location>
        <begin position="13"/>
        <end position="24"/>
    </location>
</feature>
<sequence>MPIELRTEKNGSDDGGVGDGGGGDLQAEVEISRRRRSEQTWKPNDDGGVSDGGGGDLQAEEEISRRQWSEQMEAKERQIEKKIVRNTTENRKEWKSTDEGDRYRARLVELSTGSKGLRTSI</sequence>
<dbReference type="Proteomes" id="UP001280121">
    <property type="component" value="Unassembled WGS sequence"/>
</dbReference>
<keyword evidence="3" id="KW-1185">Reference proteome</keyword>
<feature type="compositionally biased region" description="Basic and acidic residues" evidence="1">
    <location>
        <begin position="62"/>
        <end position="74"/>
    </location>
</feature>
<evidence type="ECO:0000313" key="3">
    <source>
        <dbReference type="Proteomes" id="UP001280121"/>
    </source>
</evidence>
<evidence type="ECO:0000313" key="2">
    <source>
        <dbReference type="EMBL" id="KAK2658769.1"/>
    </source>
</evidence>
<accession>A0AAD9XG11</accession>
<organism evidence="2 3">
    <name type="scientific">Dipteronia dyeriana</name>
    <dbReference type="NCBI Taxonomy" id="168575"/>
    <lineage>
        <taxon>Eukaryota</taxon>
        <taxon>Viridiplantae</taxon>
        <taxon>Streptophyta</taxon>
        <taxon>Embryophyta</taxon>
        <taxon>Tracheophyta</taxon>
        <taxon>Spermatophyta</taxon>
        <taxon>Magnoliopsida</taxon>
        <taxon>eudicotyledons</taxon>
        <taxon>Gunneridae</taxon>
        <taxon>Pentapetalae</taxon>
        <taxon>rosids</taxon>
        <taxon>malvids</taxon>
        <taxon>Sapindales</taxon>
        <taxon>Sapindaceae</taxon>
        <taxon>Hippocastanoideae</taxon>
        <taxon>Acereae</taxon>
        <taxon>Dipteronia</taxon>
    </lineage>
</organism>
<evidence type="ECO:0000256" key="1">
    <source>
        <dbReference type="SAM" id="MobiDB-lite"/>
    </source>
</evidence>
<feature type="compositionally biased region" description="Basic and acidic residues" evidence="1">
    <location>
        <begin position="1"/>
        <end position="12"/>
    </location>
</feature>
<comment type="caution">
    <text evidence="2">The sequence shown here is derived from an EMBL/GenBank/DDBJ whole genome shotgun (WGS) entry which is preliminary data.</text>
</comment>
<reference evidence="2" key="1">
    <citation type="journal article" date="2023" name="Plant J.">
        <title>Genome sequences and population genomics provide insights into the demographic history, inbreeding, and mutation load of two 'living fossil' tree species of Dipteronia.</title>
        <authorList>
            <person name="Feng Y."/>
            <person name="Comes H.P."/>
            <person name="Chen J."/>
            <person name="Zhu S."/>
            <person name="Lu R."/>
            <person name="Zhang X."/>
            <person name="Li P."/>
            <person name="Qiu J."/>
            <person name="Olsen K.M."/>
            <person name="Qiu Y."/>
        </authorList>
    </citation>
    <scope>NUCLEOTIDE SEQUENCE</scope>
    <source>
        <strain evidence="2">KIB01</strain>
    </source>
</reference>
<dbReference type="AlphaFoldDB" id="A0AAD9XG11"/>
<proteinExistence type="predicted"/>